<dbReference type="InterPro" id="IPR024478">
    <property type="entry name" value="HlyB_4HB_MCP"/>
</dbReference>
<dbReference type="GO" id="GO:0007165">
    <property type="term" value="P:signal transduction"/>
    <property type="evidence" value="ECO:0007669"/>
    <property type="project" value="UniProtKB-KW"/>
</dbReference>
<comment type="similarity">
    <text evidence="3">Belongs to the methyl-accepting chemotaxis (MCP) protein family.</text>
</comment>
<keyword evidence="2" id="KW-0488">Methylation</keyword>
<evidence type="ECO:0000256" key="4">
    <source>
        <dbReference type="PROSITE-ProRule" id="PRU00284"/>
    </source>
</evidence>
<accession>A0A6B3SSJ3</accession>
<evidence type="ECO:0000259" key="6">
    <source>
        <dbReference type="PROSITE" id="PS50111"/>
    </source>
</evidence>
<dbReference type="FunFam" id="1.10.287.950:FF:000001">
    <property type="entry name" value="Methyl-accepting chemotaxis sensory transducer"/>
    <property type="match status" value="1"/>
</dbReference>
<dbReference type="InterPro" id="IPR004090">
    <property type="entry name" value="Chemotax_Me-accpt_rcpt"/>
</dbReference>
<dbReference type="CDD" id="cd11386">
    <property type="entry name" value="MCP_signal"/>
    <property type="match status" value="1"/>
</dbReference>
<feature type="transmembrane region" description="Helical" evidence="5">
    <location>
        <begin position="188"/>
        <end position="209"/>
    </location>
</feature>
<dbReference type="Pfam" id="PF00672">
    <property type="entry name" value="HAMP"/>
    <property type="match status" value="1"/>
</dbReference>
<dbReference type="Pfam" id="PF00015">
    <property type="entry name" value="MCPsignal"/>
    <property type="match status" value="1"/>
</dbReference>
<dbReference type="Pfam" id="PF12729">
    <property type="entry name" value="4HB_MCP_1"/>
    <property type="match status" value="1"/>
</dbReference>
<dbReference type="Proteomes" id="UP000482155">
    <property type="component" value="Unassembled WGS sequence"/>
</dbReference>
<proteinExistence type="inferred from homology"/>
<dbReference type="GO" id="GO:0006935">
    <property type="term" value="P:chemotaxis"/>
    <property type="evidence" value="ECO:0007669"/>
    <property type="project" value="InterPro"/>
</dbReference>
<gene>
    <name evidence="8" type="ORF">G3574_22800</name>
</gene>
<sequence>MNIRSLKIGARLQLGFGVLLAWVVCVLIAGILVSGNARRSHNSATQVANSKVQLANTMRSAVLEGGIAMRNVGLQYSMPEMQKEESKLAVQRKRFQEAKDKLVSTGLDDDENKILVAIEGLDKQTEGPFKEAIELVKGYSNEGAGKLISSKIDPLNQQAVQQIDKLVQLQQVHIDRLMEASESTGQKITMVLIITGIATVLMGGAVSFFTTRSITGPLGEALDVAKRVAAGKLGTPIEVTGKDEMGELLGALKEMDESLSRIVSQVRDNTEQIRANSDELSDGNANLSSRTDAQADAIQQTVESMSQLTSRVNENAANAQQANQLVQSASASALKGGEVVSRVVGTMTSIKDSSRKIVDIISVIDGIAFQTNILALNAAVEAARAGEQGRGFAVVASEVRNLAQRSAAAAKEIKELINDSVSKVESGNALVGQAGTQMEEIVTAVKHVVAIMDEISGASQEQSAGIEEVNQAVSTMDEMTRQNGALVQQAAVAAAAMQQRAAVLAQAVSAFHVTGHAGNVIQASFPGVSPDVEEETDQPSLSNVRLKLIG</sequence>
<dbReference type="PROSITE" id="PS50885">
    <property type="entry name" value="HAMP"/>
    <property type="match status" value="1"/>
</dbReference>
<keyword evidence="5" id="KW-1133">Transmembrane helix</keyword>
<dbReference type="EMBL" id="JAAIVB010000078">
    <property type="protein sequence ID" value="NEX63920.1"/>
    <property type="molecule type" value="Genomic_DNA"/>
</dbReference>
<evidence type="ECO:0000313" key="8">
    <source>
        <dbReference type="EMBL" id="NEX63920.1"/>
    </source>
</evidence>
<keyword evidence="9" id="KW-1185">Reference proteome</keyword>
<dbReference type="GO" id="GO:0005886">
    <property type="term" value="C:plasma membrane"/>
    <property type="evidence" value="ECO:0007669"/>
    <property type="project" value="TreeGrafter"/>
</dbReference>
<organism evidence="8 9">
    <name type="scientific">Noviherbaspirillum galbum</name>
    <dbReference type="NCBI Taxonomy" id="2709383"/>
    <lineage>
        <taxon>Bacteria</taxon>
        <taxon>Pseudomonadati</taxon>
        <taxon>Pseudomonadota</taxon>
        <taxon>Betaproteobacteria</taxon>
        <taxon>Burkholderiales</taxon>
        <taxon>Oxalobacteraceae</taxon>
        <taxon>Noviherbaspirillum</taxon>
    </lineage>
</organism>
<feature type="transmembrane region" description="Helical" evidence="5">
    <location>
        <begin position="12"/>
        <end position="33"/>
    </location>
</feature>
<dbReference type="Gene3D" id="1.10.287.950">
    <property type="entry name" value="Methyl-accepting chemotaxis protein"/>
    <property type="match status" value="1"/>
</dbReference>
<evidence type="ECO:0000256" key="5">
    <source>
        <dbReference type="SAM" id="Phobius"/>
    </source>
</evidence>
<dbReference type="SMART" id="SM00304">
    <property type="entry name" value="HAMP"/>
    <property type="match status" value="1"/>
</dbReference>
<dbReference type="AlphaFoldDB" id="A0A6B3SSJ3"/>
<feature type="domain" description="Methyl-accepting transducer" evidence="6">
    <location>
        <begin position="269"/>
        <end position="498"/>
    </location>
</feature>
<dbReference type="GO" id="GO:0004888">
    <property type="term" value="F:transmembrane signaling receptor activity"/>
    <property type="evidence" value="ECO:0007669"/>
    <property type="project" value="InterPro"/>
</dbReference>
<evidence type="ECO:0000313" key="9">
    <source>
        <dbReference type="Proteomes" id="UP000482155"/>
    </source>
</evidence>
<reference evidence="8 9" key="1">
    <citation type="submission" date="2020-02" db="EMBL/GenBank/DDBJ databases">
        <authorList>
            <person name="Kim M.K."/>
        </authorList>
    </citation>
    <scope>NUCLEOTIDE SEQUENCE [LARGE SCALE GENOMIC DNA]</scope>
    <source>
        <strain evidence="8 9">17J57-3</strain>
    </source>
</reference>
<dbReference type="PANTHER" id="PTHR43531:SF14">
    <property type="entry name" value="METHYL-ACCEPTING CHEMOTAXIS PROTEIN I-RELATED"/>
    <property type="match status" value="1"/>
</dbReference>
<dbReference type="SMART" id="SM00283">
    <property type="entry name" value="MA"/>
    <property type="match status" value="1"/>
</dbReference>
<keyword evidence="4" id="KW-0807">Transducer</keyword>
<dbReference type="RefSeq" id="WP_163967858.1">
    <property type="nucleotide sequence ID" value="NZ_JAAIVB010000078.1"/>
</dbReference>
<comment type="caution">
    <text evidence="8">The sequence shown here is derived from an EMBL/GenBank/DDBJ whole genome shotgun (WGS) entry which is preliminary data.</text>
</comment>
<evidence type="ECO:0000256" key="3">
    <source>
        <dbReference type="ARBA" id="ARBA00029447"/>
    </source>
</evidence>
<protein>
    <submittedName>
        <fullName evidence="8">HAMP domain-containing protein</fullName>
    </submittedName>
</protein>
<dbReference type="PROSITE" id="PS50111">
    <property type="entry name" value="CHEMOTAXIS_TRANSDUC_2"/>
    <property type="match status" value="1"/>
</dbReference>
<evidence type="ECO:0000256" key="2">
    <source>
        <dbReference type="ARBA" id="ARBA00022481"/>
    </source>
</evidence>
<evidence type="ECO:0000256" key="1">
    <source>
        <dbReference type="ARBA" id="ARBA00004370"/>
    </source>
</evidence>
<dbReference type="InterPro" id="IPR047347">
    <property type="entry name" value="YvaQ-like_sensor"/>
</dbReference>
<dbReference type="InterPro" id="IPR004089">
    <property type="entry name" value="MCPsignal_dom"/>
</dbReference>
<keyword evidence="5" id="KW-0812">Transmembrane</keyword>
<dbReference type="InterPro" id="IPR003660">
    <property type="entry name" value="HAMP_dom"/>
</dbReference>
<dbReference type="SUPFAM" id="SSF58104">
    <property type="entry name" value="Methyl-accepting chemotaxis protein (MCP) signaling domain"/>
    <property type="match status" value="1"/>
</dbReference>
<dbReference type="PRINTS" id="PR00260">
    <property type="entry name" value="CHEMTRNSDUCR"/>
</dbReference>
<dbReference type="CDD" id="cd06225">
    <property type="entry name" value="HAMP"/>
    <property type="match status" value="1"/>
</dbReference>
<evidence type="ECO:0000259" key="7">
    <source>
        <dbReference type="PROSITE" id="PS50885"/>
    </source>
</evidence>
<keyword evidence="5" id="KW-0472">Membrane</keyword>
<name>A0A6B3SSJ3_9BURK</name>
<dbReference type="InterPro" id="IPR051310">
    <property type="entry name" value="MCP_chemotaxis"/>
</dbReference>
<comment type="subcellular location">
    <subcellularLocation>
        <location evidence="1">Membrane</location>
    </subcellularLocation>
</comment>
<dbReference type="CDD" id="cd19411">
    <property type="entry name" value="MCP2201-like_sensor"/>
    <property type="match status" value="1"/>
</dbReference>
<dbReference type="PANTHER" id="PTHR43531">
    <property type="entry name" value="PROTEIN ICFG"/>
    <property type="match status" value="1"/>
</dbReference>
<feature type="domain" description="HAMP" evidence="7">
    <location>
        <begin position="212"/>
        <end position="264"/>
    </location>
</feature>